<evidence type="ECO:0000313" key="2">
    <source>
        <dbReference type="EMBL" id="TFK09799.1"/>
    </source>
</evidence>
<reference evidence="2 3" key="1">
    <citation type="submission" date="2019-04" db="EMBL/GenBank/DDBJ databases">
        <title>Draft genome of the big-headed turtle Platysternon megacephalum.</title>
        <authorList>
            <person name="Gong S."/>
        </authorList>
    </citation>
    <scope>NUCLEOTIDE SEQUENCE [LARGE SCALE GENOMIC DNA]</scope>
    <source>
        <strain evidence="2">DO16091913</strain>
        <tissue evidence="2">Muscle</tissue>
    </source>
</reference>
<reference evidence="2 3" key="2">
    <citation type="submission" date="2019-04" db="EMBL/GenBank/DDBJ databases">
        <title>The genome sequence of big-headed turtle.</title>
        <authorList>
            <person name="Gong S."/>
        </authorList>
    </citation>
    <scope>NUCLEOTIDE SEQUENCE [LARGE SCALE GENOMIC DNA]</scope>
    <source>
        <strain evidence="2">DO16091913</strain>
        <tissue evidence="2">Muscle</tissue>
    </source>
</reference>
<dbReference type="EMBL" id="QXTE01000049">
    <property type="protein sequence ID" value="TFK09799.1"/>
    <property type="molecule type" value="Genomic_DNA"/>
</dbReference>
<organism evidence="2 3">
    <name type="scientific">Platysternon megacephalum</name>
    <name type="common">big-headed turtle</name>
    <dbReference type="NCBI Taxonomy" id="55544"/>
    <lineage>
        <taxon>Eukaryota</taxon>
        <taxon>Metazoa</taxon>
        <taxon>Chordata</taxon>
        <taxon>Craniata</taxon>
        <taxon>Vertebrata</taxon>
        <taxon>Euteleostomi</taxon>
        <taxon>Archelosauria</taxon>
        <taxon>Testudinata</taxon>
        <taxon>Testudines</taxon>
        <taxon>Cryptodira</taxon>
        <taxon>Durocryptodira</taxon>
        <taxon>Testudinoidea</taxon>
        <taxon>Platysternidae</taxon>
        <taxon>Platysternon</taxon>
    </lineage>
</organism>
<evidence type="ECO:0000256" key="1">
    <source>
        <dbReference type="SAM" id="MobiDB-lite"/>
    </source>
</evidence>
<gene>
    <name evidence="2" type="ORF">DR999_PMT07193</name>
</gene>
<proteinExistence type="predicted"/>
<dbReference type="Proteomes" id="UP000297703">
    <property type="component" value="Unassembled WGS sequence"/>
</dbReference>
<sequence>MPQQQNNQGRHLQALHSHSPDPNSQGPSTAAGLQMSIISTTLQKGPIRFVGRPRQPLSPALRTLQFGPPTKHLGRNVLSSGGHVVATCPVSTAALYAVTAC</sequence>
<feature type="region of interest" description="Disordered" evidence="1">
    <location>
        <begin position="1"/>
        <end position="31"/>
    </location>
</feature>
<feature type="compositionally biased region" description="Polar residues" evidence="1">
    <location>
        <begin position="1"/>
        <end position="10"/>
    </location>
</feature>
<accession>A0A4D9EGI6</accession>
<name>A0A4D9EGI6_9SAUR</name>
<protein>
    <submittedName>
        <fullName evidence="2">Elongation of very long chain fatty acids protein 2</fullName>
    </submittedName>
</protein>
<dbReference type="AlphaFoldDB" id="A0A4D9EGI6"/>
<evidence type="ECO:0000313" key="3">
    <source>
        <dbReference type="Proteomes" id="UP000297703"/>
    </source>
</evidence>
<keyword evidence="3" id="KW-1185">Reference proteome</keyword>
<comment type="caution">
    <text evidence="2">The sequence shown here is derived from an EMBL/GenBank/DDBJ whole genome shotgun (WGS) entry which is preliminary data.</text>
</comment>